<dbReference type="Proteomes" id="UP000660729">
    <property type="component" value="Unassembled WGS sequence"/>
</dbReference>
<evidence type="ECO:0000313" key="2">
    <source>
        <dbReference type="EMBL" id="KAF7190595.1"/>
    </source>
</evidence>
<dbReference type="AlphaFoldDB" id="A0A8H6VL02"/>
<protein>
    <submittedName>
        <fullName evidence="2">Uncharacterized protein</fullName>
    </submittedName>
</protein>
<feature type="compositionally biased region" description="Polar residues" evidence="1">
    <location>
        <begin position="703"/>
        <end position="712"/>
    </location>
</feature>
<keyword evidence="3" id="KW-1185">Reference proteome</keyword>
<gene>
    <name evidence="2" type="ORF">HII31_07754</name>
</gene>
<dbReference type="OrthoDB" id="66881at2759"/>
<dbReference type="EMBL" id="JABCIY010000168">
    <property type="protein sequence ID" value="KAF7190595.1"/>
    <property type="molecule type" value="Genomic_DNA"/>
</dbReference>
<feature type="region of interest" description="Disordered" evidence="1">
    <location>
        <begin position="650"/>
        <end position="742"/>
    </location>
</feature>
<sequence length="777" mass="87373">MVPRRDMFLVENFLYLDLQLTGFCISRIMVSTFEDVLAGDKGRIRSTLFSYLNDGASLYTLRSVSRALKDAVDGRPMGLFRQLYIHLPFPKPQLIHEPADALASQTLPNGKKKKRPRYMVPHNLPSLWNIAPFCTCLTIKVMYGASRSPYELGDSLARVKLVQEAALKRRTSMNPLQRSMWKARHEPYQEPESSMALSVPKQETMCDDEWTLDLYNWESIFRSLRSLVQLTISVNGDPAWPGRTNVEQLVNMLRIALERGQPPNLRTITLDPIHAAGLIHLRWNGFAAFIERPFRPPHDSAGIPRPRHNAEVWTKLMTLDLRIRNPVATKSLTTVQTTMTLKLLEDYLRSFSRNLRCLRFIWLDAAGPSPLALDEQEALQERRPITWPRLTELCLGNTMEVDHTLMLLPVLAPNVTTFKVLRDAYCSVRTIPQSSKVWMNASDRHSGRNHPAYETTYSKGVARNRMSLLARRNMPEFWSKRPFSQASAVPPALSIPEKLVKKAAIVRKWVPHPAFRPTARTSESKNQRLSTGDPDLLTPRPFESSTSSLADSERSMAGLASINEELTADLMNMLDYEDTDTELGSAYATSRSPSIVRKYSAFNNALTSYAKQHVAPVERKQVEAPNLTGMPSPPRPMEKHIPLTSAVAECEHRWQQSQPPEQSRGREPPPVPSMISPALDAYGLERDSPSNSGVPRMPGDSRWSLSSPTSYHSSEETKMSPASITARPRVASSIYSQDEGPSTIRQSIATASSVASRPLSKFMAALRRDGAPPKSRK</sequence>
<evidence type="ECO:0000256" key="1">
    <source>
        <dbReference type="SAM" id="MobiDB-lite"/>
    </source>
</evidence>
<organism evidence="2 3">
    <name type="scientific">Pseudocercospora fuligena</name>
    <dbReference type="NCBI Taxonomy" id="685502"/>
    <lineage>
        <taxon>Eukaryota</taxon>
        <taxon>Fungi</taxon>
        <taxon>Dikarya</taxon>
        <taxon>Ascomycota</taxon>
        <taxon>Pezizomycotina</taxon>
        <taxon>Dothideomycetes</taxon>
        <taxon>Dothideomycetidae</taxon>
        <taxon>Mycosphaerellales</taxon>
        <taxon>Mycosphaerellaceae</taxon>
        <taxon>Pseudocercospora</taxon>
    </lineage>
</organism>
<proteinExistence type="predicted"/>
<accession>A0A8H6VL02</accession>
<feature type="compositionally biased region" description="Polar residues" evidence="1">
    <location>
        <begin position="733"/>
        <end position="742"/>
    </location>
</feature>
<reference evidence="2" key="1">
    <citation type="submission" date="2020-04" db="EMBL/GenBank/DDBJ databases">
        <title>Draft genome resource of the tomato pathogen Pseudocercospora fuligena.</title>
        <authorList>
            <person name="Zaccaron A."/>
        </authorList>
    </citation>
    <scope>NUCLEOTIDE SEQUENCE</scope>
    <source>
        <strain evidence="2">PF001</strain>
    </source>
</reference>
<name>A0A8H6VL02_9PEZI</name>
<comment type="caution">
    <text evidence="2">The sequence shown here is derived from an EMBL/GenBank/DDBJ whole genome shotgun (WGS) entry which is preliminary data.</text>
</comment>
<feature type="region of interest" description="Disordered" evidence="1">
    <location>
        <begin position="516"/>
        <end position="555"/>
    </location>
</feature>
<evidence type="ECO:0000313" key="3">
    <source>
        <dbReference type="Proteomes" id="UP000660729"/>
    </source>
</evidence>